<organism evidence="1 2">
    <name type="scientific">Vigna angularis var. angularis</name>
    <dbReference type="NCBI Taxonomy" id="157739"/>
    <lineage>
        <taxon>Eukaryota</taxon>
        <taxon>Viridiplantae</taxon>
        <taxon>Streptophyta</taxon>
        <taxon>Embryophyta</taxon>
        <taxon>Tracheophyta</taxon>
        <taxon>Spermatophyta</taxon>
        <taxon>Magnoliopsida</taxon>
        <taxon>eudicotyledons</taxon>
        <taxon>Gunneridae</taxon>
        <taxon>Pentapetalae</taxon>
        <taxon>rosids</taxon>
        <taxon>fabids</taxon>
        <taxon>Fabales</taxon>
        <taxon>Fabaceae</taxon>
        <taxon>Papilionoideae</taxon>
        <taxon>50 kb inversion clade</taxon>
        <taxon>NPAAA clade</taxon>
        <taxon>indigoferoid/millettioid clade</taxon>
        <taxon>Phaseoleae</taxon>
        <taxon>Vigna</taxon>
    </lineage>
</organism>
<evidence type="ECO:0000313" key="1">
    <source>
        <dbReference type="EMBL" id="BAU02196.1"/>
    </source>
</evidence>
<reference evidence="1 2" key="1">
    <citation type="journal article" date="2015" name="Sci. Rep.">
        <title>The power of single molecule real-time sequencing technology in the de novo assembly of a eukaryotic genome.</title>
        <authorList>
            <person name="Sakai H."/>
            <person name="Naito K."/>
            <person name="Ogiso-Tanaka E."/>
            <person name="Takahashi Y."/>
            <person name="Iseki K."/>
            <person name="Muto C."/>
            <person name="Satou K."/>
            <person name="Teruya K."/>
            <person name="Shiroma A."/>
            <person name="Shimoji M."/>
            <person name="Hirano T."/>
            <person name="Itoh T."/>
            <person name="Kaga A."/>
            <person name="Tomooka N."/>
        </authorList>
    </citation>
    <scope>NUCLEOTIDE SEQUENCE [LARGE SCALE GENOMIC DNA]</scope>
    <source>
        <strain evidence="2">cv. Shumari</strain>
    </source>
</reference>
<dbReference type="EMBL" id="AP015044">
    <property type="protein sequence ID" value="BAU02196.1"/>
    <property type="molecule type" value="Genomic_DNA"/>
</dbReference>
<proteinExistence type="predicted"/>
<protein>
    <submittedName>
        <fullName evidence="1">Uncharacterized protein</fullName>
    </submittedName>
</protein>
<accession>A0A0S3TB11</accession>
<sequence length="74" mass="8131">FLTPGRKLLAKSRARAPLFHARARPAHKTGTWSLFCAETGPGAARARAPLSQGGPGPDFSALHHFHFFCRFARF</sequence>
<name>A0A0S3TB11_PHAAN</name>
<keyword evidence="2" id="KW-1185">Reference proteome</keyword>
<feature type="non-terminal residue" evidence="1">
    <location>
        <position position="1"/>
    </location>
</feature>
<gene>
    <name evidence="1" type="primary">Vigan.11G167300</name>
    <name evidence="1" type="ORF">VIGAN_11167300</name>
</gene>
<dbReference type="Proteomes" id="UP000291084">
    <property type="component" value="Chromosome 11"/>
</dbReference>
<dbReference type="AlphaFoldDB" id="A0A0S3TB11"/>
<evidence type="ECO:0000313" key="2">
    <source>
        <dbReference type="Proteomes" id="UP000291084"/>
    </source>
</evidence>